<accession>A0A7G9A761</accession>
<geneLocation type="plasmid" evidence="1">
    <name>p104922-NDM</name>
</geneLocation>
<evidence type="ECO:0000313" key="1">
    <source>
        <dbReference type="EMBL" id="QNL32590.1"/>
    </source>
</evidence>
<protein>
    <submittedName>
        <fullName evidence="1">Uncharacterized protein</fullName>
    </submittedName>
</protein>
<proteinExistence type="predicted"/>
<organism evidence="1">
    <name type="scientific">Raoultella ornithinolytica</name>
    <name type="common">Klebsiella ornithinolytica</name>
    <dbReference type="NCBI Taxonomy" id="54291"/>
    <lineage>
        <taxon>Bacteria</taxon>
        <taxon>Pseudomonadati</taxon>
        <taxon>Pseudomonadota</taxon>
        <taxon>Gammaproteobacteria</taxon>
        <taxon>Enterobacterales</taxon>
        <taxon>Enterobacteriaceae</taxon>
        <taxon>Klebsiella/Raoultella group</taxon>
        <taxon>Raoultella</taxon>
    </lineage>
</organism>
<dbReference type="EMBL" id="MT062912">
    <property type="protein sequence ID" value="QNL32590.1"/>
    <property type="molecule type" value="Genomic_DNA"/>
</dbReference>
<keyword evidence="1" id="KW-0614">Plasmid</keyword>
<reference evidence="1" key="1">
    <citation type="submission" date="2020-02" db="EMBL/GenBank/DDBJ databases">
        <authorList>
            <person name="Zhou D."/>
        </authorList>
    </citation>
    <scope>NUCLEOTIDE SEQUENCE</scope>
    <source>
        <strain evidence="1">193104922</strain>
        <plasmid evidence="1">p104922-NDM</plasmid>
    </source>
</reference>
<name>A0A7G9A761_RAOOR</name>
<dbReference type="AlphaFoldDB" id="A0A7G9A761"/>
<sequence length="38" mass="4141">MACLNITNAELKKIRIATMFCLDCDIYGPPNGGLILTL</sequence>